<dbReference type="OrthoDB" id="4633994at2"/>
<gene>
    <name evidence="4" type="ORF">JD77_05771</name>
</gene>
<keyword evidence="5" id="KW-1185">Reference proteome</keyword>
<dbReference type="Gene3D" id="3.40.190.10">
    <property type="entry name" value="Periplasmic binding protein-like II"/>
    <property type="match status" value="2"/>
</dbReference>
<keyword evidence="1 2" id="KW-0732">Signal</keyword>
<dbReference type="PROSITE" id="PS51257">
    <property type="entry name" value="PROKAR_LIPOPROTEIN"/>
    <property type="match status" value="1"/>
</dbReference>
<dbReference type="CDD" id="cd01004">
    <property type="entry name" value="PBP2_MidA_like"/>
    <property type="match status" value="1"/>
</dbReference>
<sequence length="297" mass="30919">MTLSALKPSRVAAPVALVLLMAVSACGGDGPDKDVASAVKADDTLHALVPAEIAARGTIEVAGSADFPPDNFLDTNEKDVIGYNAEMLDAVAAKLGLKINFTRTKFTGVITGIEAGRFDAGISFLDTRERQKAVDILDAYRVSQSFITRSDYQGDPIPCGKRVGVGAGSAEALIIDDLSQKKCVAAGKPAIEAATYPSNPQAVVALTSQRVDAVFASTAPAAYAVKQAGSALKLFGDPLMAGGYTGIAISKAEPKLRDAMKAALQELMDDGTYLKILEKWNVQGIASDKALINAGTN</sequence>
<dbReference type="AlphaFoldDB" id="A0A562IIV6"/>
<feature type="domain" description="Solute-binding protein family 3/N-terminal" evidence="3">
    <location>
        <begin position="58"/>
        <end position="284"/>
    </location>
</feature>
<dbReference type="PANTHER" id="PTHR35936:SF17">
    <property type="entry name" value="ARGININE-BINDING EXTRACELLULAR PROTEIN ARTP"/>
    <property type="match status" value="1"/>
</dbReference>
<name>A0A562IIV6_MICOL</name>
<dbReference type="SUPFAM" id="SSF53850">
    <property type="entry name" value="Periplasmic binding protein-like II"/>
    <property type="match status" value="1"/>
</dbReference>
<evidence type="ECO:0000256" key="1">
    <source>
        <dbReference type="ARBA" id="ARBA00022729"/>
    </source>
</evidence>
<feature type="signal peptide" evidence="2">
    <location>
        <begin position="1"/>
        <end position="27"/>
    </location>
</feature>
<evidence type="ECO:0000259" key="3">
    <source>
        <dbReference type="SMART" id="SM00062"/>
    </source>
</evidence>
<dbReference type="EMBL" id="VLKE01000001">
    <property type="protein sequence ID" value="TWH70746.1"/>
    <property type="molecule type" value="Genomic_DNA"/>
</dbReference>
<reference evidence="4 5" key="1">
    <citation type="submission" date="2019-07" db="EMBL/GenBank/DDBJ databases">
        <title>R&amp;d 2014.</title>
        <authorList>
            <person name="Klenk H.-P."/>
        </authorList>
    </citation>
    <scope>NUCLEOTIDE SEQUENCE [LARGE SCALE GENOMIC DNA]</scope>
    <source>
        <strain evidence="4 5">DSM 43868</strain>
    </source>
</reference>
<evidence type="ECO:0000256" key="2">
    <source>
        <dbReference type="SAM" id="SignalP"/>
    </source>
</evidence>
<organism evidence="4 5">
    <name type="scientific">Micromonospora olivasterospora</name>
    <dbReference type="NCBI Taxonomy" id="1880"/>
    <lineage>
        <taxon>Bacteria</taxon>
        <taxon>Bacillati</taxon>
        <taxon>Actinomycetota</taxon>
        <taxon>Actinomycetes</taxon>
        <taxon>Micromonosporales</taxon>
        <taxon>Micromonosporaceae</taxon>
        <taxon>Micromonospora</taxon>
    </lineage>
</organism>
<dbReference type="InterPro" id="IPR001638">
    <property type="entry name" value="Solute-binding_3/MltF_N"/>
</dbReference>
<dbReference type="Pfam" id="PF00497">
    <property type="entry name" value="SBP_bac_3"/>
    <property type="match status" value="1"/>
</dbReference>
<evidence type="ECO:0000313" key="5">
    <source>
        <dbReference type="Proteomes" id="UP000319825"/>
    </source>
</evidence>
<comment type="caution">
    <text evidence="4">The sequence shown here is derived from an EMBL/GenBank/DDBJ whole genome shotgun (WGS) entry which is preliminary data.</text>
</comment>
<dbReference type="SMART" id="SM00062">
    <property type="entry name" value="PBPb"/>
    <property type="match status" value="1"/>
</dbReference>
<dbReference type="PANTHER" id="PTHR35936">
    <property type="entry name" value="MEMBRANE-BOUND LYTIC MUREIN TRANSGLYCOSYLASE F"/>
    <property type="match status" value="1"/>
</dbReference>
<accession>A0A562IIV6</accession>
<proteinExistence type="predicted"/>
<evidence type="ECO:0000313" key="4">
    <source>
        <dbReference type="EMBL" id="TWH70746.1"/>
    </source>
</evidence>
<dbReference type="Proteomes" id="UP000319825">
    <property type="component" value="Unassembled WGS sequence"/>
</dbReference>
<feature type="chain" id="PRO_5022189015" evidence="2">
    <location>
        <begin position="28"/>
        <end position="297"/>
    </location>
</feature>
<dbReference type="RefSeq" id="WP_145776961.1">
    <property type="nucleotide sequence ID" value="NZ_BAAATQ010000049.1"/>
</dbReference>
<protein>
    <submittedName>
        <fullName evidence="4">Polar amino acid transport system substrate-binding protein</fullName>
    </submittedName>
</protein>